<organism evidence="1">
    <name type="scientific">uncultured Microcoleus sp</name>
    <dbReference type="NCBI Taxonomy" id="259945"/>
    <lineage>
        <taxon>Bacteria</taxon>
        <taxon>Bacillati</taxon>
        <taxon>Cyanobacteriota</taxon>
        <taxon>Cyanophyceae</taxon>
        <taxon>Oscillatoriophycideae</taxon>
        <taxon>Oscillatoriales</taxon>
        <taxon>Microcoleaceae</taxon>
        <taxon>Microcoleus</taxon>
        <taxon>environmental samples</taxon>
    </lineage>
</organism>
<protein>
    <submittedName>
        <fullName evidence="1">Uncharacterized protein</fullName>
    </submittedName>
</protein>
<name>A0A6J4KHJ4_9CYAN</name>
<proteinExistence type="predicted"/>
<accession>A0A6J4KHJ4</accession>
<dbReference type="InterPro" id="IPR046562">
    <property type="entry name" value="DUF6717"/>
</dbReference>
<dbReference type="AlphaFoldDB" id="A0A6J4KHJ4"/>
<sequence>MSNAMMVIYPYREQYTWVFDDERVGLVREPFVQGVPEMINALVADIPNAAQGFRLLFSANPFPGYQAEMLWLKAEYGGNWYRWESKNLEGWLCPALLKYFPEAPPKFYCKAEKLQ</sequence>
<dbReference type="Pfam" id="PF20475">
    <property type="entry name" value="DUF6717"/>
    <property type="match status" value="1"/>
</dbReference>
<dbReference type="EMBL" id="CADCTZ010000055">
    <property type="protein sequence ID" value="CAA9305179.1"/>
    <property type="molecule type" value="Genomic_DNA"/>
</dbReference>
<evidence type="ECO:0000313" key="1">
    <source>
        <dbReference type="EMBL" id="CAA9305179.1"/>
    </source>
</evidence>
<gene>
    <name evidence="1" type="ORF">AVDCRST_MAG84-384</name>
</gene>
<reference evidence="1" key="1">
    <citation type="submission" date="2020-02" db="EMBL/GenBank/DDBJ databases">
        <authorList>
            <person name="Meier V. D."/>
        </authorList>
    </citation>
    <scope>NUCLEOTIDE SEQUENCE</scope>
    <source>
        <strain evidence="1">AVDCRST_MAG84</strain>
    </source>
</reference>